<sequence>MLLAGYPTDIRAEALQVLDIVDDIFVVDVSSTVPIEPLLLIDFVQKIFKIDILNGKFTKAEYAKLLKALSDMRIEGTNEVVIQNYRAVGLLSSSNCINDSSFESPPGPMKKFIDDSREKYNLELKYKFLPCLQVCSEQKMKYLPIEVCKIVPRQLYQKKLEASQVASRKMQSRDDQAQPYHWL</sequence>
<comment type="caution">
    <text evidence="2">The sequence shown here is derived from an EMBL/GenBank/DDBJ whole genome shotgun (WGS) entry which is preliminary data.</text>
</comment>
<dbReference type="EMBL" id="CM029043">
    <property type="protein sequence ID" value="KAG2611882.1"/>
    <property type="molecule type" value="Genomic_DNA"/>
</dbReference>
<dbReference type="GO" id="GO:0003723">
    <property type="term" value="F:RNA binding"/>
    <property type="evidence" value="ECO:0007669"/>
    <property type="project" value="InterPro"/>
</dbReference>
<dbReference type="AlphaFoldDB" id="A0A8T0TJ12"/>
<dbReference type="Proteomes" id="UP000823388">
    <property type="component" value="Chromosome 4K"/>
</dbReference>
<evidence type="ECO:0000313" key="3">
    <source>
        <dbReference type="Proteomes" id="UP000823388"/>
    </source>
</evidence>
<evidence type="ECO:0000259" key="1">
    <source>
        <dbReference type="PROSITE" id="PS50821"/>
    </source>
</evidence>
<reference evidence="2" key="1">
    <citation type="submission" date="2020-05" db="EMBL/GenBank/DDBJ databases">
        <title>WGS assembly of Panicum virgatum.</title>
        <authorList>
            <person name="Lovell J.T."/>
            <person name="Jenkins J."/>
            <person name="Shu S."/>
            <person name="Juenger T.E."/>
            <person name="Schmutz J."/>
        </authorList>
    </citation>
    <scope>NUCLEOTIDE SEQUENCE</scope>
    <source>
        <strain evidence="2">AP13</strain>
    </source>
</reference>
<dbReference type="Pfam" id="PF02170">
    <property type="entry name" value="PAZ"/>
    <property type="match status" value="1"/>
</dbReference>
<proteinExistence type="predicted"/>
<keyword evidence="3" id="KW-1185">Reference proteome</keyword>
<feature type="domain" description="PAZ" evidence="1">
    <location>
        <begin position="39"/>
        <end position="152"/>
    </location>
</feature>
<dbReference type="CDD" id="cd02846">
    <property type="entry name" value="PAZ_argonaute_like"/>
    <property type="match status" value="1"/>
</dbReference>
<dbReference type="PROSITE" id="PS50821">
    <property type="entry name" value="PAZ"/>
    <property type="match status" value="1"/>
</dbReference>
<dbReference type="Gene3D" id="2.170.260.10">
    <property type="entry name" value="paz domain"/>
    <property type="match status" value="1"/>
</dbReference>
<dbReference type="InterPro" id="IPR003100">
    <property type="entry name" value="PAZ_dom"/>
</dbReference>
<dbReference type="PANTHER" id="PTHR22891">
    <property type="entry name" value="EUKARYOTIC TRANSLATION INITIATION FACTOR 2C"/>
    <property type="match status" value="1"/>
</dbReference>
<name>A0A8T0TJ12_PANVG</name>
<gene>
    <name evidence="2" type="ORF">PVAP13_4KG232410</name>
</gene>
<organism evidence="2 3">
    <name type="scientific">Panicum virgatum</name>
    <name type="common">Blackwell switchgrass</name>
    <dbReference type="NCBI Taxonomy" id="38727"/>
    <lineage>
        <taxon>Eukaryota</taxon>
        <taxon>Viridiplantae</taxon>
        <taxon>Streptophyta</taxon>
        <taxon>Embryophyta</taxon>
        <taxon>Tracheophyta</taxon>
        <taxon>Spermatophyta</taxon>
        <taxon>Magnoliopsida</taxon>
        <taxon>Liliopsida</taxon>
        <taxon>Poales</taxon>
        <taxon>Poaceae</taxon>
        <taxon>PACMAD clade</taxon>
        <taxon>Panicoideae</taxon>
        <taxon>Panicodae</taxon>
        <taxon>Paniceae</taxon>
        <taxon>Panicinae</taxon>
        <taxon>Panicum</taxon>
        <taxon>Panicum sect. Hiantes</taxon>
    </lineage>
</organism>
<protein>
    <recommendedName>
        <fullName evidence="1">PAZ domain-containing protein</fullName>
    </recommendedName>
</protein>
<dbReference type="SUPFAM" id="SSF101690">
    <property type="entry name" value="PAZ domain"/>
    <property type="match status" value="1"/>
</dbReference>
<dbReference type="InterPro" id="IPR036085">
    <property type="entry name" value="PAZ_dom_sf"/>
</dbReference>
<accession>A0A8T0TJ12</accession>
<evidence type="ECO:0000313" key="2">
    <source>
        <dbReference type="EMBL" id="KAG2611882.1"/>
    </source>
</evidence>